<dbReference type="Pfam" id="PF01812">
    <property type="entry name" value="5-FTHF_cyc-lig"/>
    <property type="match status" value="1"/>
</dbReference>
<organism evidence="6 7">
    <name type="scientific">Lacticaseibacillus camelliae DSM 22697 = JCM 13995</name>
    <dbReference type="NCBI Taxonomy" id="1423730"/>
    <lineage>
        <taxon>Bacteria</taxon>
        <taxon>Bacillati</taxon>
        <taxon>Bacillota</taxon>
        <taxon>Bacilli</taxon>
        <taxon>Lactobacillales</taxon>
        <taxon>Lactobacillaceae</taxon>
        <taxon>Lacticaseibacillus</taxon>
    </lineage>
</organism>
<gene>
    <name evidence="6" type="ORF">FC75_GL000581</name>
</gene>
<dbReference type="GO" id="GO:0046872">
    <property type="term" value="F:metal ion binding"/>
    <property type="evidence" value="ECO:0007669"/>
    <property type="project" value="UniProtKB-KW"/>
</dbReference>
<dbReference type="GO" id="GO:0035999">
    <property type="term" value="P:tetrahydrofolate interconversion"/>
    <property type="evidence" value="ECO:0007669"/>
    <property type="project" value="TreeGrafter"/>
</dbReference>
<dbReference type="EMBL" id="AYZJ01000085">
    <property type="protein sequence ID" value="KRN18641.1"/>
    <property type="molecule type" value="Genomic_DNA"/>
</dbReference>
<keyword evidence="5" id="KW-0479">Metal-binding</keyword>
<feature type="binding site" evidence="4">
    <location>
        <position position="54"/>
    </location>
    <ligand>
        <name>substrate</name>
    </ligand>
</feature>
<protein>
    <recommendedName>
        <fullName evidence="5">5-formyltetrahydrofolate cyclo-ligase</fullName>
        <ecNumber evidence="5">6.3.3.2</ecNumber>
    </recommendedName>
</protein>
<dbReference type="GO" id="GO:0005524">
    <property type="term" value="F:ATP binding"/>
    <property type="evidence" value="ECO:0007669"/>
    <property type="project" value="UniProtKB-KW"/>
</dbReference>
<dbReference type="InterPro" id="IPR024185">
    <property type="entry name" value="FTHF_cligase-like_sf"/>
</dbReference>
<evidence type="ECO:0000313" key="7">
    <source>
        <dbReference type="Proteomes" id="UP000050865"/>
    </source>
</evidence>
<evidence type="ECO:0000256" key="4">
    <source>
        <dbReference type="PIRSR" id="PIRSR006806-1"/>
    </source>
</evidence>
<comment type="cofactor">
    <cofactor evidence="5">
        <name>Mg(2+)</name>
        <dbReference type="ChEBI" id="CHEBI:18420"/>
    </cofactor>
</comment>
<accession>A0A0R2ER66</accession>
<dbReference type="EC" id="6.3.3.2" evidence="5"/>
<dbReference type="PANTHER" id="PTHR23407:SF1">
    <property type="entry name" value="5-FORMYLTETRAHYDROFOLATE CYCLO-LIGASE"/>
    <property type="match status" value="1"/>
</dbReference>
<keyword evidence="2 4" id="KW-0547">Nucleotide-binding</keyword>
<keyword evidence="5" id="KW-0460">Magnesium</keyword>
<comment type="similarity">
    <text evidence="1 5">Belongs to the 5-formyltetrahydrofolate cyclo-ligase family.</text>
</comment>
<dbReference type="GO" id="GO:0030272">
    <property type="term" value="F:5-formyltetrahydrofolate cyclo-ligase activity"/>
    <property type="evidence" value="ECO:0007669"/>
    <property type="project" value="UniProtKB-EC"/>
</dbReference>
<dbReference type="OrthoDB" id="9801938at2"/>
<dbReference type="InterPro" id="IPR002698">
    <property type="entry name" value="FTHF_cligase"/>
</dbReference>
<dbReference type="RefSeq" id="WP_054662861.1">
    <property type="nucleotide sequence ID" value="NZ_AYZJ01000085.1"/>
</dbReference>
<keyword evidence="7" id="KW-1185">Reference proteome</keyword>
<evidence type="ECO:0000256" key="3">
    <source>
        <dbReference type="ARBA" id="ARBA00022840"/>
    </source>
</evidence>
<dbReference type="PATRIC" id="fig|1423730.4.peg.605"/>
<keyword evidence="3 4" id="KW-0067">ATP-binding</keyword>
<reference evidence="6 7" key="1">
    <citation type="journal article" date="2015" name="Genome Announc.">
        <title>Expanding the biotechnology potential of lactobacilli through comparative genomics of 213 strains and associated genera.</title>
        <authorList>
            <person name="Sun Z."/>
            <person name="Harris H.M."/>
            <person name="McCann A."/>
            <person name="Guo C."/>
            <person name="Argimon S."/>
            <person name="Zhang W."/>
            <person name="Yang X."/>
            <person name="Jeffery I.B."/>
            <person name="Cooney J.C."/>
            <person name="Kagawa T.F."/>
            <person name="Liu W."/>
            <person name="Song Y."/>
            <person name="Salvetti E."/>
            <person name="Wrobel A."/>
            <person name="Rasinkangas P."/>
            <person name="Parkhill J."/>
            <person name="Rea M.C."/>
            <person name="O'Sullivan O."/>
            <person name="Ritari J."/>
            <person name="Douillard F.P."/>
            <person name="Paul Ross R."/>
            <person name="Yang R."/>
            <person name="Briner A.E."/>
            <person name="Felis G.E."/>
            <person name="de Vos W.M."/>
            <person name="Barrangou R."/>
            <person name="Klaenhammer T.R."/>
            <person name="Caufield P.W."/>
            <person name="Cui Y."/>
            <person name="Zhang H."/>
            <person name="O'Toole P.W."/>
        </authorList>
    </citation>
    <scope>NUCLEOTIDE SEQUENCE [LARGE SCALE GENOMIC DNA]</scope>
    <source>
        <strain evidence="6 7">DSM 22697</strain>
    </source>
</reference>
<dbReference type="Proteomes" id="UP000050865">
    <property type="component" value="Unassembled WGS sequence"/>
</dbReference>
<feature type="binding site" evidence="4">
    <location>
        <begin position="131"/>
        <end position="139"/>
    </location>
    <ligand>
        <name>ATP</name>
        <dbReference type="ChEBI" id="CHEBI:30616"/>
    </ligand>
</feature>
<dbReference type="AlphaFoldDB" id="A0A0R2ER66"/>
<dbReference type="NCBIfam" id="TIGR02727">
    <property type="entry name" value="MTHFS_bact"/>
    <property type="match status" value="1"/>
</dbReference>
<dbReference type="InterPro" id="IPR037171">
    <property type="entry name" value="NagB/RpiA_transferase-like"/>
</dbReference>
<feature type="binding site" evidence="4">
    <location>
        <begin position="4"/>
        <end position="8"/>
    </location>
    <ligand>
        <name>ATP</name>
        <dbReference type="ChEBI" id="CHEBI:30616"/>
    </ligand>
</feature>
<evidence type="ECO:0000256" key="1">
    <source>
        <dbReference type="ARBA" id="ARBA00010638"/>
    </source>
</evidence>
<proteinExistence type="inferred from homology"/>
<evidence type="ECO:0000313" key="6">
    <source>
        <dbReference type="EMBL" id="KRN18641.1"/>
    </source>
</evidence>
<name>A0A0R2ER66_9LACO</name>
<sequence>MQTKPEFRKAQLKRLTAAAPITKQESAGLIQQLLALPQWQASRTIATTVSGPMEVDTTGIIQAAQEAGKTVLLPRVMPHRQMAFLKDPGAAHRITSKFGIPEPPYEATNVNQRPDLVVVPGIAFVPATGARIGFGAGYYDRFLAQYPGATVTLVPSAMNFAAPAWPVEPFDVLIQTLLTV</sequence>
<dbReference type="SUPFAM" id="SSF100950">
    <property type="entry name" value="NagB/RpiA/CoA transferase-like"/>
    <property type="match status" value="1"/>
</dbReference>
<comment type="catalytic activity">
    <reaction evidence="5">
        <text>(6S)-5-formyl-5,6,7,8-tetrahydrofolate + ATP = (6R)-5,10-methenyltetrahydrofolate + ADP + phosphate</text>
        <dbReference type="Rhea" id="RHEA:10488"/>
        <dbReference type="ChEBI" id="CHEBI:30616"/>
        <dbReference type="ChEBI" id="CHEBI:43474"/>
        <dbReference type="ChEBI" id="CHEBI:57455"/>
        <dbReference type="ChEBI" id="CHEBI:57457"/>
        <dbReference type="ChEBI" id="CHEBI:456216"/>
        <dbReference type="EC" id="6.3.3.2"/>
    </reaction>
</comment>
<dbReference type="Gene3D" id="3.40.50.10420">
    <property type="entry name" value="NagB/RpiA/CoA transferase-like"/>
    <property type="match status" value="1"/>
</dbReference>
<comment type="caution">
    <text evidence="6">The sequence shown here is derived from an EMBL/GenBank/DDBJ whole genome shotgun (WGS) entry which is preliminary data.</text>
</comment>
<keyword evidence="6" id="KW-0436">Ligase</keyword>
<evidence type="ECO:0000256" key="5">
    <source>
        <dbReference type="RuleBase" id="RU361279"/>
    </source>
</evidence>
<dbReference type="GO" id="GO:0009396">
    <property type="term" value="P:folic acid-containing compound biosynthetic process"/>
    <property type="evidence" value="ECO:0007669"/>
    <property type="project" value="TreeGrafter"/>
</dbReference>
<dbReference type="STRING" id="1423730.FC75_GL000581"/>
<dbReference type="PANTHER" id="PTHR23407">
    <property type="entry name" value="ATPASE INHIBITOR/5-FORMYLTETRAHYDROFOLATE CYCLO-LIGASE"/>
    <property type="match status" value="1"/>
</dbReference>
<evidence type="ECO:0000256" key="2">
    <source>
        <dbReference type="ARBA" id="ARBA00022741"/>
    </source>
</evidence>
<feature type="binding site" evidence="4">
    <location>
        <position position="49"/>
    </location>
    <ligand>
        <name>substrate</name>
    </ligand>
</feature>
<dbReference type="PIRSF" id="PIRSF006806">
    <property type="entry name" value="FTHF_cligase"/>
    <property type="match status" value="1"/>
</dbReference>